<comment type="caution">
    <text evidence="3">The sequence shown here is derived from an EMBL/GenBank/DDBJ whole genome shotgun (WGS) entry which is preliminary data.</text>
</comment>
<gene>
    <name evidence="3" type="ORF">I0C86_22520</name>
</gene>
<proteinExistence type="predicted"/>
<feature type="transmembrane region" description="Helical" evidence="1">
    <location>
        <begin position="42"/>
        <end position="59"/>
    </location>
</feature>
<sequence>MHPDPDNPPLRWRVNRALPVLKLTGAVLFVALGAAFADGDPVRLGIASLAALGLLGWAVRDLVAPVRLAADAGGITVPRGFAGRRHIPWTEVEQISVDSRPRLGLRTETLEIDTGASIHLLSQYDLGVPPTDVAAALQTARPTRPTGRPGDPSH</sequence>
<keyword evidence="1" id="KW-0472">Membrane</keyword>
<feature type="domain" description="Low molecular weight protein antigen 6 PH" evidence="2">
    <location>
        <begin position="66"/>
        <end position="141"/>
    </location>
</feature>
<protein>
    <submittedName>
        <fullName evidence="3">PH domain-containing protein</fullName>
    </submittedName>
</protein>
<evidence type="ECO:0000259" key="2">
    <source>
        <dbReference type="Pfam" id="PF10756"/>
    </source>
</evidence>
<dbReference type="InterPro" id="IPR019692">
    <property type="entry name" value="CFP-6_PH"/>
</dbReference>
<dbReference type="Pfam" id="PF10756">
    <property type="entry name" value="bPH_6"/>
    <property type="match status" value="1"/>
</dbReference>
<organism evidence="3 4">
    <name type="scientific">Plantactinospora alkalitolerans</name>
    <dbReference type="NCBI Taxonomy" id="2789879"/>
    <lineage>
        <taxon>Bacteria</taxon>
        <taxon>Bacillati</taxon>
        <taxon>Actinomycetota</taxon>
        <taxon>Actinomycetes</taxon>
        <taxon>Micromonosporales</taxon>
        <taxon>Micromonosporaceae</taxon>
        <taxon>Plantactinospora</taxon>
    </lineage>
</organism>
<reference evidence="3 4" key="1">
    <citation type="submission" date="2020-11" db="EMBL/GenBank/DDBJ databases">
        <title>A novel isolate from a Black sea contaminated sediment with potential to produce alkanes: Plantactinospora alkalitolerans sp. nov.</title>
        <authorList>
            <person name="Carro L."/>
            <person name="Veyisoglu A."/>
            <person name="Guven K."/>
            <person name="Schumann P."/>
            <person name="Klenk H.-P."/>
            <person name="Sahin N."/>
        </authorList>
    </citation>
    <scope>NUCLEOTIDE SEQUENCE [LARGE SCALE GENOMIC DNA]</scope>
    <source>
        <strain evidence="3 4">S1510</strain>
    </source>
</reference>
<evidence type="ECO:0000313" key="3">
    <source>
        <dbReference type="EMBL" id="MBF9131715.1"/>
    </source>
</evidence>
<accession>A0ABS0GZW5</accession>
<keyword evidence="4" id="KW-1185">Reference proteome</keyword>
<dbReference type="Proteomes" id="UP000638560">
    <property type="component" value="Unassembled WGS sequence"/>
</dbReference>
<keyword evidence="1" id="KW-1133">Transmembrane helix</keyword>
<feature type="transmembrane region" description="Helical" evidence="1">
    <location>
        <begin position="20"/>
        <end position="36"/>
    </location>
</feature>
<name>A0ABS0GZW5_9ACTN</name>
<dbReference type="EMBL" id="JADPUN010000205">
    <property type="protein sequence ID" value="MBF9131715.1"/>
    <property type="molecule type" value="Genomic_DNA"/>
</dbReference>
<evidence type="ECO:0000256" key="1">
    <source>
        <dbReference type="SAM" id="Phobius"/>
    </source>
</evidence>
<dbReference type="RefSeq" id="WP_196203250.1">
    <property type="nucleotide sequence ID" value="NZ_JADPUN010000205.1"/>
</dbReference>
<keyword evidence="1" id="KW-0812">Transmembrane</keyword>
<evidence type="ECO:0000313" key="4">
    <source>
        <dbReference type="Proteomes" id="UP000638560"/>
    </source>
</evidence>